<dbReference type="PANTHER" id="PTHR34825:SF2">
    <property type="entry name" value="AAA-ATPASE-LIKE DOMAIN-CONTAINING PROTEIN"/>
    <property type="match status" value="1"/>
</dbReference>
<dbReference type="EMBL" id="ATBP01003562">
    <property type="protein sequence ID" value="ETR64846.1"/>
    <property type="molecule type" value="Genomic_DNA"/>
</dbReference>
<dbReference type="PANTHER" id="PTHR34825">
    <property type="entry name" value="CONSERVED PROTEIN, WITH A WEAK D-GALACTARATE DEHYDRATASE/ALTRONATE HYDROLASE DOMAIN"/>
    <property type="match status" value="1"/>
</dbReference>
<organism evidence="2 3">
    <name type="scientific">Candidatus Magnetoglobus multicellularis str. Araruama</name>
    <dbReference type="NCBI Taxonomy" id="890399"/>
    <lineage>
        <taxon>Bacteria</taxon>
        <taxon>Pseudomonadati</taxon>
        <taxon>Thermodesulfobacteriota</taxon>
        <taxon>Desulfobacteria</taxon>
        <taxon>Desulfobacterales</taxon>
        <taxon>Desulfobacteraceae</taxon>
        <taxon>Candidatus Magnetoglobus</taxon>
    </lineage>
</organism>
<comment type="caution">
    <text evidence="2">The sequence shown here is derived from an EMBL/GenBank/DDBJ whole genome shotgun (WGS) entry which is preliminary data.</text>
</comment>
<evidence type="ECO:0000313" key="2">
    <source>
        <dbReference type="EMBL" id="ETR64846.1"/>
    </source>
</evidence>
<proteinExistence type="predicted"/>
<protein>
    <recommendedName>
        <fullName evidence="1">AAA-ATPase-like domain-containing protein</fullName>
    </recommendedName>
</protein>
<evidence type="ECO:0000313" key="3">
    <source>
        <dbReference type="Proteomes" id="UP000189670"/>
    </source>
</evidence>
<dbReference type="Pfam" id="PF09820">
    <property type="entry name" value="AAA-ATPase_like"/>
    <property type="match status" value="1"/>
</dbReference>
<evidence type="ECO:0000259" key="1">
    <source>
        <dbReference type="Pfam" id="PF09820"/>
    </source>
</evidence>
<dbReference type="InterPro" id="IPR018631">
    <property type="entry name" value="AAA-ATPase-like_dom"/>
</dbReference>
<dbReference type="Proteomes" id="UP000189670">
    <property type="component" value="Unassembled WGS sequence"/>
</dbReference>
<feature type="domain" description="AAA-ATPase-like" evidence="1">
    <location>
        <begin position="2"/>
        <end position="180"/>
    </location>
</feature>
<accession>A0A1V1NQR8</accession>
<name>A0A1V1NQR8_9BACT</name>
<sequence length="184" mass="21858">MAMQIFVEIRNDNYLYIDRTPYLRTLEQMKITRALFIRPRRFGKSLWLNAMTQYYDINKKDQFEQLFGDLDIGNNPTLDHNQYVVMNWNFSLMSSRGNIDDLDTELNETLNSVIEEHIVYYSNIIQDQVRFYTKAINTFSSFLSAVRKSSLKSYLLIDEYDNFANEVMMSDTDVYNKLVKKMAL</sequence>
<reference evidence="3" key="1">
    <citation type="submission" date="2012-11" db="EMBL/GenBank/DDBJ databases">
        <authorList>
            <person name="Lucero-Rivera Y.E."/>
            <person name="Tovar-Ramirez D."/>
        </authorList>
    </citation>
    <scope>NUCLEOTIDE SEQUENCE [LARGE SCALE GENOMIC DNA]</scope>
    <source>
        <strain evidence="3">Araruama</strain>
    </source>
</reference>
<dbReference type="AlphaFoldDB" id="A0A1V1NQR8"/>
<gene>
    <name evidence="2" type="ORF">OMM_06178</name>
</gene>